<protein>
    <submittedName>
        <fullName evidence="2">Uncharacterized protein</fullName>
    </submittedName>
</protein>
<feature type="region of interest" description="Disordered" evidence="1">
    <location>
        <begin position="77"/>
        <end position="99"/>
    </location>
</feature>
<proteinExistence type="predicted"/>
<dbReference type="EMBL" id="UINC01187655">
    <property type="protein sequence ID" value="SVE00491.1"/>
    <property type="molecule type" value="Genomic_DNA"/>
</dbReference>
<dbReference type="AlphaFoldDB" id="A0A382ZYG1"/>
<organism evidence="2">
    <name type="scientific">marine metagenome</name>
    <dbReference type="NCBI Taxonomy" id="408172"/>
    <lineage>
        <taxon>unclassified sequences</taxon>
        <taxon>metagenomes</taxon>
        <taxon>ecological metagenomes</taxon>
    </lineage>
</organism>
<accession>A0A382ZYG1</accession>
<gene>
    <name evidence="2" type="ORF">METZ01_LOCUS453345</name>
</gene>
<evidence type="ECO:0000256" key="1">
    <source>
        <dbReference type="SAM" id="MobiDB-lite"/>
    </source>
</evidence>
<name>A0A382ZYG1_9ZZZZ</name>
<evidence type="ECO:0000313" key="2">
    <source>
        <dbReference type="EMBL" id="SVE00491.1"/>
    </source>
</evidence>
<sequence length="155" mass="16879">MNSSDLELVYDGSRGRQQVGMRFLNVTIPQGTEVKNAYIRFTADETSSSNVTVTFFGEDVDDAVTFATNSGNISSRTKTSASVDWTPDPWTSEGATHDSPDLTTIAQEIINRSGWNSGNDLVFIVTGTSTNKRTADSYRGGASNRPLLHIEYCTP</sequence>
<reference evidence="2" key="1">
    <citation type="submission" date="2018-05" db="EMBL/GenBank/DDBJ databases">
        <authorList>
            <person name="Lanie J.A."/>
            <person name="Ng W.-L."/>
            <person name="Kazmierczak K.M."/>
            <person name="Andrzejewski T.M."/>
            <person name="Davidsen T.M."/>
            <person name="Wayne K.J."/>
            <person name="Tettelin H."/>
            <person name="Glass J.I."/>
            <person name="Rusch D."/>
            <person name="Podicherti R."/>
            <person name="Tsui H.-C.T."/>
            <person name="Winkler M.E."/>
        </authorList>
    </citation>
    <scope>NUCLEOTIDE SEQUENCE</scope>
</reference>